<evidence type="ECO:0000259" key="1">
    <source>
        <dbReference type="Pfam" id="PF12697"/>
    </source>
</evidence>
<dbReference type="RefSeq" id="WP_405147895.1">
    <property type="nucleotide sequence ID" value="NZ_CP109527.1"/>
</dbReference>
<proteinExistence type="predicted"/>
<dbReference type="Gene3D" id="3.40.50.1820">
    <property type="entry name" value="alpha/beta hydrolase"/>
    <property type="match status" value="1"/>
</dbReference>
<organism evidence="2 3">
    <name type="scientific">Nocardia salmonicida</name>
    <dbReference type="NCBI Taxonomy" id="53431"/>
    <lineage>
        <taxon>Bacteria</taxon>
        <taxon>Bacillati</taxon>
        <taxon>Actinomycetota</taxon>
        <taxon>Actinomycetes</taxon>
        <taxon>Mycobacteriales</taxon>
        <taxon>Nocardiaceae</taxon>
        <taxon>Nocardia</taxon>
    </lineage>
</organism>
<dbReference type="InterPro" id="IPR029058">
    <property type="entry name" value="AB_hydrolase_fold"/>
</dbReference>
<dbReference type="PANTHER" id="PTHR43689">
    <property type="entry name" value="HYDROLASE"/>
    <property type="match status" value="1"/>
</dbReference>
<reference evidence="2 3" key="1">
    <citation type="submission" date="2022-10" db="EMBL/GenBank/DDBJ databases">
        <title>The complete genomes of actinobacterial strains from the NBC collection.</title>
        <authorList>
            <person name="Joergensen T.S."/>
            <person name="Alvarez Arevalo M."/>
            <person name="Sterndorff E.B."/>
            <person name="Faurdal D."/>
            <person name="Vuksanovic O."/>
            <person name="Mourched A.-S."/>
            <person name="Charusanti P."/>
            <person name="Shaw S."/>
            <person name="Blin K."/>
            <person name="Weber T."/>
        </authorList>
    </citation>
    <scope>NUCLEOTIDE SEQUENCE [LARGE SCALE GENOMIC DNA]</scope>
    <source>
        <strain evidence="2 3">NBC_01413</strain>
    </source>
</reference>
<sequence length="273" mass="29577">MLDTDSGPLHVGIAGSEHASTLVLLHGFGSSLRWWDAITPLLADRFRVVSMDLLGHGRSAKPAAGYHPSDHARAVAQVIDRLGIGEDITVVGHSMGADVAIALAENSALVRRVVVIGEGPDYSTFLPGRATRLLRVPVLGHALRRHPPASAVRLGYSRAFAPGFGQRTAFADPDQILHDDRAVEFAAFRHCQLGKESYTATCPLDQRLRMLGLTTLVIFGARDRMWNSETSVRRYRAVSGARVEVIDRAGHSPQLETPGQVARLIGEFADADH</sequence>
<feature type="domain" description="AB hydrolase-1" evidence="1">
    <location>
        <begin position="22"/>
        <end position="263"/>
    </location>
</feature>
<accession>A0ABZ1N6M6</accession>
<dbReference type="PRINTS" id="PR00111">
    <property type="entry name" value="ABHYDROLASE"/>
</dbReference>
<dbReference type="SUPFAM" id="SSF53474">
    <property type="entry name" value="alpha/beta-Hydrolases"/>
    <property type="match status" value="1"/>
</dbReference>
<keyword evidence="2" id="KW-0378">Hydrolase</keyword>
<dbReference type="GO" id="GO:0016787">
    <property type="term" value="F:hydrolase activity"/>
    <property type="evidence" value="ECO:0007669"/>
    <property type="project" value="UniProtKB-KW"/>
</dbReference>
<dbReference type="InterPro" id="IPR000073">
    <property type="entry name" value="AB_hydrolase_1"/>
</dbReference>
<gene>
    <name evidence="2" type="ORF">OG308_30780</name>
</gene>
<name>A0ABZ1N6M6_9NOCA</name>
<dbReference type="PANTHER" id="PTHR43689:SF8">
    <property type="entry name" value="ALPHA_BETA-HYDROLASES SUPERFAMILY PROTEIN"/>
    <property type="match status" value="1"/>
</dbReference>
<dbReference type="Pfam" id="PF12697">
    <property type="entry name" value="Abhydrolase_6"/>
    <property type="match status" value="1"/>
</dbReference>
<evidence type="ECO:0000313" key="3">
    <source>
        <dbReference type="Proteomes" id="UP001621418"/>
    </source>
</evidence>
<protein>
    <submittedName>
        <fullName evidence="2">Alpha/beta hydrolase</fullName>
    </submittedName>
</protein>
<dbReference type="Proteomes" id="UP001621418">
    <property type="component" value="Chromosome"/>
</dbReference>
<evidence type="ECO:0000313" key="2">
    <source>
        <dbReference type="EMBL" id="WTY35603.1"/>
    </source>
</evidence>
<keyword evidence="3" id="KW-1185">Reference proteome</keyword>
<dbReference type="EMBL" id="CP109527">
    <property type="protein sequence ID" value="WTY35603.1"/>
    <property type="molecule type" value="Genomic_DNA"/>
</dbReference>